<comment type="caution">
    <text evidence="1">The sequence shown here is derived from an EMBL/GenBank/DDBJ whole genome shotgun (WGS) entry which is preliminary data.</text>
</comment>
<keyword evidence="1" id="KW-0645">Protease</keyword>
<accession>A0A841HW50</accession>
<dbReference type="AlphaFoldDB" id="A0A841HW50"/>
<dbReference type="Pfam" id="PF00450">
    <property type="entry name" value="Peptidase_S10"/>
    <property type="match status" value="1"/>
</dbReference>
<keyword evidence="2" id="KW-1185">Reference proteome</keyword>
<keyword evidence="1" id="KW-0121">Carboxypeptidase</keyword>
<sequence length="497" mass="55271">MPEQSSTQVPSTPSPVPQDLISVSRHTVTLSSGERLEYTARAGTVVLREEAEKDGISEGLKPKATLFFTAYTRDGVSDLASRPITFCFNGGPGSSSVWLHLGLFGPRRVEMDPEGFPLAPPYRLLENEYTLLDHTDLVFIDPVSTGYSRAVDGAKASEYHGFKRDLEAVGEFIRLYTSRNGRWLSPKFLAGESYGTTRAAGLAGYLQERHGLYFNGLMLISSILDFGTALFTPGNDLPHALFLPTFTATAFYHGRLPSDLQGDLQTALRESEAFAMGEYTLALMRGDALEDAERAEIARRLARLTGLSEAYLERVNLRPEIHRFVKELLRDQGRTVGRLDSRFTGFDRDAGGEHNEFDPSMSAIMGPYTASMNHYVRADLGFESDLPYEILTGRVQPWSYAEHQNRFVNVAETLRKAMSMNPHLKVLVANGYYDLATPYFATEYTMNHLGVDRSLRGNLSMTYYEAGHMMYIQLAALEALKQDLAEFIGRSAGVSLS</sequence>
<keyword evidence="1" id="KW-0378">Hydrolase</keyword>
<dbReference type="RefSeq" id="WP_183984149.1">
    <property type="nucleotide sequence ID" value="NZ_JACHHG010000002.1"/>
</dbReference>
<name>A0A841HW50_9DEIO</name>
<dbReference type="Proteomes" id="UP000569951">
    <property type="component" value="Unassembled WGS sequence"/>
</dbReference>
<dbReference type="GO" id="GO:0006508">
    <property type="term" value="P:proteolysis"/>
    <property type="evidence" value="ECO:0007669"/>
    <property type="project" value="InterPro"/>
</dbReference>
<dbReference type="InterPro" id="IPR001563">
    <property type="entry name" value="Peptidase_S10"/>
</dbReference>
<dbReference type="EMBL" id="JACHHG010000002">
    <property type="protein sequence ID" value="MBB6097063.1"/>
    <property type="molecule type" value="Genomic_DNA"/>
</dbReference>
<dbReference type="InterPro" id="IPR029058">
    <property type="entry name" value="AB_hydrolase_fold"/>
</dbReference>
<evidence type="ECO:0000313" key="2">
    <source>
        <dbReference type="Proteomes" id="UP000569951"/>
    </source>
</evidence>
<proteinExistence type="predicted"/>
<gene>
    <name evidence="1" type="ORF">HNR42_000477</name>
</gene>
<organism evidence="1 2">
    <name type="scientific">Deinobacterium chartae</name>
    <dbReference type="NCBI Taxonomy" id="521158"/>
    <lineage>
        <taxon>Bacteria</taxon>
        <taxon>Thermotogati</taxon>
        <taxon>Deinococcota</taxon>
        <taxon>Deinococci</taxon>
        <taxon>Deinococcales</taxon>
        <taxon>Deinococcaceae</taxon>
        <taxon>Deinobacterium</taxon>
    </lineage>
</organism>
<reference evidence="1 2" key="1">
    <citation type="submission" date="2020-08" db="EMBL/GenBank/DDBJ databases">
        <title>Genomic Encyclopedia of Type Strains, Phase IV (KMG-IV): sequencing the most valuable type-strain genomes for metagenomic binning, comparative biology and taxonomic classification.</title>
        <authorList>
            <person name="Goeker M."/>
        </authorList>
    </citation>
    <scope>NUCLEOTIDE SEQUENCE [LARGE SCALE GENOMIC DNA]</scope>
    <source>
        <strain evidence="1 2">DSM 21458</strain>
    </source>
</reference>
<dbReference type="GO" id="GO:0004185">
    <property type="term" value="F:serine-type carboxypeptidase activity"/>
    <property type="evidence" value="ECO:0007669"/>
    <property type="project" value="InterPro"/>
</dbReference>
<protein>
    <submittedName>
        <fullName evidence="1">Carboxypeptidase C (Cathepsin A)</fullName>
    </submittedName>
</protein>
<dbReference type="SUPFAM" id="SSF53474">
    <property type="entry name" value="alpha/beta-Hydrolases"/>
    <property type="match status" value="1"/>
</dbReference>
<dbReference type="Gene3D" id="3.40.50.1820">
    <property type="entry name" value="alpha/beta hydrolase"/>
    <property type="match status" value="1"/>
</dbReference>
<evidence type="ECO:0000313" key="1">
    <source>
        <dbReference type="EMBL" id="MBB6097063.1"/>
    </source>
</evidence>